<comment type="similarity">
    <text evidence="1 10">Belongs to the ribonucleoside diphosphate reductase large chain family.</text>
</comment>
<dbReference type="InterPro" id="IPR000788">
    <property type="entry name" value="RNR_lg_C"/>
</dbReference>
<feature type="region of interest" description="Disordered" evidence="11">
    <location>
        <begin position="741"/>
        <end position="761"/>
    </location>
</feature>
<keyword evidence="3" id="KW-0021">Allosteric enzyme</keyword>
<organism evidence="13 14">
    <name type="scientific">Komagataella pastoris</name>
    <name type="common">Yeast</name>
    <name type="synonym">Pichia pastoris</name>
    <dbReference type="NCBI Taxonomy" id="4922"/>
    <lineage>
        <taxon>Eukaryota</taxon>
        <taxon>Fungi</taxon>
        <taxon>Dikarya</taxon>
        <taxon>Ascomycota</taxon>
        <taxon>Saccharomycotina</taxon>
        <taxon>Pichiomycetes</taxon>
        <taxon>Pichiales</taxon>
        <taxon>Pichiaceae</taxon>
        <taxon>Komagataella</taxon>
    </lineage>
</organism>
<dbReference type="InterPro" id="IPR039718">
    <property type="entry name" value="Rrm1"/>
</dbReference>
<dbReference type="InterPro" id="IPR008926">
    <property type="entry name" value="RNR_R1-su_N"/>
</dbReference>
<evidence type="ECO:0000256" key="2">
    <source>
        <dbReference type="ARBA" id="ARBA00012274"/>
    </source>
</evidence>
<reference evidence="13 14" key="1">
    <citation type="submission" date="2016-02" db="EMBL/GenBank/DDBJ databases">
        <title>Comparative genomic and transcriptomic foundation for Pichia pastoris.</title>
        <authorList>
            <person name="Love K.R."/>
            <person name="Shah K.A."/>
            <person name="Whittaker C.A."/>
            <person name="Wu J."/>
            <person name="Bartlett M.C."/>
            <person name="Ma D."/>
            <person name="Leeson R.L."/>
            <person name="Priest M."/>
            <person name="Young S.K."/>
            <person name="Love J.C."/>
        </authorList>
    </citation>
    <scope>NUCLEOTIDE SEQUENCE [LARGE SCALE GENOMIC DNA]</scope>
    <source>
        <strain evidence="13 14">ATCC 28485</strain>
    </source>
</reference>
<feature type="domain" description="ATP-cone" evidence="12">
    <location>
        <begin position="1"/>
        <end position="89"/>
    </location>
</feature>
<protein>
    <recommendedName>
        <fullName evidence="2 10">Ribonucleoside-diphosphate reductase</fullName>
        <ecNumber evidence="2 10">1.17.4.1</ecNumber>
    </recommendedName>
</protein>
<dbReference type="GO" id="GO:0009263">
    <property type="term" value="P:deoxyribonucleotide biosynthetic process"/>
    <property type="evidence" value="ECO:0007669"/>
    <property type="project" value="UniProtKB-KW"/>
</dbReference>
<evidence type="ECO:0000256" key="4">
    <source>
        <dbReference type="ARBA" id="ARBA00022741"/>
    </source>
</evidence>
<dbReference type="PANTHER" id="PTHR11573:SF28">
    <property type="entry name" value="RIBONUCLEOSIDE-DIPHOSPHATE REDUCTASE"/>
    <property type="match status" value="1"/>
</dbReference>
<proteinExistence type="inferred from homology"/>
<dbReference type="GO" id="GO:0005971">
    <property type="term" value="C:ribonucleoside-diphosphate reductase complex"/>
    <property type="evidence" value="ECO:0007669"/>
    <property type="project" value="TreeGrafter"/>
</dbReference>
<evidence type="ECO:0000256" key="11">
    <source>
        <dbReference type="SAM" id="MobiDB-lite"/>
    </source>
</evidence>
<keyword evidence="5 9" id="KW-0067">ATP-binding</keyword>
<dbReference type="OrthoDB" id="3000483at2759"/>
<accession>A0A1B2JIV4</accession>
<dbReference type="SUPFAM" id="SSF51998">
    <property type="entry name" value="PFL-like glycyl radical enzymes"/>
    <property type="match status" value="1"/>
</dbReference>
<evidence type="ECO:0000256" key="10">
    <source>
        <dbReference type="RuleBase" id="RU003410"/>
    </source>
</evidence>
<dbReference type="InterPro" id="IPR005144">
    <property type="entry name" value="ATP-cone_dom"/>
</dbReference>
<dbReference type="Pfam" id="PF02867">
    <property type="entry name" value="Ribonuc_red_lgC"/>
    <property type="match status" value="1"/>
</dbReference>
<evidence type="ECO:0000313" key="13">
    <source>
        <dbReference type="EMBL" id="ANZ77956.1"/>
    </source>
</evidence>
<evidence type="ECO:0000256" key="6">
    <source>
        <dbReference type="ARBA" id="ARBA00023002"/>
    </source>
</evidence>
<evidence type="ECO:0000256" key="7">
    <source>
        <dbReference type="ARBA" id="ARBA00023116"/>
    </source>
</evidence>
<evidence type="ECO:0000259" key="12">
    <source>
        <dbReference type="PROSITE" id="PS51161"/>
    </source>
</evidence>
<dbReference type="AlphaFoldDB" id="A0A1B2JIV4"/>
<dbReference type="GO" id="GO:0004748">
    <property type="term" value="F:ribonucleoside-diphosphate reductase activity, thioredoxin disulfide as acceptor"/>
    <property type="evidence" value="ECO:0007669"/>
    <property type="project" value="UniProtKB-EC"/>
</dbReference>
<evidence type="ECO:0000313" key="14">
    <source>
        <dbReference type="Proteomes" id="UP000094565"/>
    </source>
</evidence>
<dbReference type="CDD" id="cd01679">
    <property type="entry name" value="RNR_I"/>
    <property type="match status" value="1"/>
</dbReference>
<dbReference type="EC" id="1.17.4.1" evidence="2 10"/>
<evidence type="ECO:0000256" key="9">
    <source>
        <dbReference type="PROSITE-ProRule" id="PRU00492"/>
    </source>
</evidence>
<dbReference type="PANTHER" id="PTHR11573">
    <property type="entry name" value="RIBONUCLEOSIDE-DIPHOSPHATE REDUCTASE LARGE CHAIN"/>
    <property type="match status" value="1"/>
</dbReference>
<name>A0A1B2JIV4_PICPA</name>
<comment type="function">
    <text evidence="8 10">Provides the precursors necessary for DNA synthesis. Catalyzes the biosynthesis of deoxyribonucleotides from the corresponding ribonucleotides.</text>
</comment>
<dbReference type="UniPathway" id="UPA00326"/>
<dbReference type="EMBL" id="CP014587">
    <property type="protein sequence ID" value="ANZ77956.1"/>
    <property type="molecule type" value="Genomic_DNA"/>
</dbReference>
<keyword evidence="7 10" id="KW-0215">Deoxyribonucleotide synthesis</keyword>
<comment type="catalytic activity">
    <reaction evidence="10">
        <text>a 2'-deoxyribonucleoside 5'-diphosphate + [thioredoxin]-disulfide + H2O = a ribonucleoside 5'-diphosphate + [thioredoxin]-dithiol</text>
        <dbReference type="Rhea" id="RHEA:23252"/>
        <dbReference type="Rhea" id="RHEA-COMP:10698"/>
        <dbReference type="Rhea" id="RHEA-COMP:10700"/>
        <dbReference type="ChEBI" id="CHEBI:15377"/>
        <dbReference type="ChEBI" id="CHEBI:29950"/>
        <dbReference type="ChEBI" id="CHEBI:50058"/>
        <dbReference type="ChEBI" id="CHEBI:57930"/>
        <dbReference type="ChEBI" id="CHEBI:73316"/>
        <dbReference type="EC" id="1.17.4.1"/>
    </reaction>
</comment>
<evidence type="ECO:0000256" key="3">
    <source>
        <dbReference type="ARBA" id="ARBA00022533"/>
    </source>
</evidence>
<dbReference type="GO" id="GO:0005524">
    <property type="term" value="F:ATP binding"/>
    <property type="evidence" value="ECO:0007669"/>
    <property type="project" value="UniProtKB-UniRule"/>
</dbReference>
<dbReference type="InterPro" id="IPR013509">
    <property type="entry name" value="RNR_lsu_N"/>
</dbReference>
<evidence type="ECO:0000256" key="8">
    <source>
        <dbReference type="ARBA" id="ARBA00024942"/>
    </source>
</evidence>
<dbReference type="SUPFAM" id="SSF48168">
    <property type="entry name" value="R1 subunit of ribonucleotide reductase, N-terminal domain"/>
    <property type="match status" value="1"/>
</dbReference>
<dbReference type="NCBIfam" id="TIGR02506">
    <property type="entry name" value="NrdE_NrdA"/>
    <property type="match status" value="1"/>
</dbReference>
<dbReference type="Gene3D" id="3.20.70.20">
    <property type="match status" value="1"/>
</dbReference>
<gene>
    <name evidence="13" type="ORF">ATY40_BA7505052</name>
</gene>
<keyword evidence="6 10" id="KW-0560">Oxidoreductase</keyword>
<sequence length="775" mass="88250">MTISKEAISFDAARLKRSLLKLSFGLNLKFVDISLVVEKVSLAIIENLHLQDLLKLTSEILASLSTRHYDYSNLAARLLANHLRNRLGDSFSANCERLAEHGFIDKGLLTIARSNSVLLNESIKPERDFSFDYFGYMTLSSIYLLKKDDLILETPQFLFMRVALGIHGENLSSAIQTYDLMSQGYFIHASPTLFHAGTPTPYLSSCFLMGLQDADVNSIYQSLHKIAMISNAAGGIGINVHDIPSEDACNRGIVPLIKVLNETARYVQQGSNKRPSAFAIYLEPWHEEVFDLLNLRKNHGKEEIRARDLFYALWIPDLFMEKVEKNEDWCLFNPLHAKGLNEVYGEQFNRLYAQYEKKEMYVRKIPAQQLWNAIVDAQIETGTPFMLYKDSCNRKSNQSNLGTIQCSNLCCEIMEYSSRDQIAVCNLASIGLPKYVVDGKFDFERLRNSVRIVTENLNKVIDISKYPVPEASYSNDLTRPMAIGVQGLWDTFMRLKIPYDSEEAATLNSQIFETIYYSALETSMNIAKKLGPYKKFQGSLASKGLLQMDLWNVKEEDLTLDWKSLRSDIVKHGLRNSLLVGPMPTASTSQILGFCESFEPLSYNFYTRRVSSGEYQVVNKYLIDDLINLGLWTDSLRQEIIANDGSIQEIDEIPQEVKNLYKTVWEISQRVTINMAADRGRFIDQSQSMNLYLAKPNRGKLTAMHFYAWKKGLKTGMYYLRTKAASSAIKFSIDLSKRKRDETYNTPTKRQAMQTEEELETTPSCQLNNCESCSG</sequence>
<dbReference type="PROSITE" id="PS51161">
    <property type="entry name" value="ATP_CONE"/>
    <property type="match status" value="1"/>
</dbReference>
<evidence type="ECO:0000256" key="5">
    <source>
        <dbReference type="ARBA" id="ARBA00022840"/>
    </source>
</evidence>
<evidence type="ECO:0000256" key="1">
    <source>
        <dbReference type="ARBA" id="ARBA00010406"/>
    </source>
</evidence>
<keyword evidence="4 9" id="KW-0547">Nucleotide-binding</keyword>
<dbReference type="PRINTS" id="PR01183">
    <property type="entry name" value="RIBORDTASEM1"/>
</dbReference>
<dbReference type="InterPro" id="IPR013346">
    <property type="entry name" value="NrdE_NrdA_C"/>
</dbReference>
<feature type="compositionally biased region" description="Polar residues" evidence="11">
    <location>
        <begin position="744"/>
        <end position="754"/>
    </location>
</feature>
<dbReference type="Proteomes" id="UP000094565">
    <property type="component" value="Chromosome 4"/>
</dbReference>
<dbReference type="Pfam" id="PF00317">
    <property type="entry name" value="Ribonuc_red_lgN"/>
    <property type="match status" value="1"/>
</dbReference>
<keyword evidence="14" id="KW-1185">Reference proteome</keyword>